<proteinExistence type="predicted"/>
<dbReference type="GO" id="GO:0008835">
    <property type="term" value="F:diaminohydroxyphosphoribosylaminopyrimidine deaminase activity"/>
    <property type="evidence" value="ECO:0007669"/>
    <property type="project" value="TreeGrafter"/>
</dbReference>
<evidence type="ECO:0000256" key="2">
    <source>
        <dbReference type="ARBA" id="ARBA00022833"/>
    </source>
</evidence>
<reference evidence="4" key="1">
    <citation type="submission" date="2018-05" db="EMBL/GenBank/DDBJ databases">
        <authorList>
            <person name="Lanie J.A."/>
            <person name="Ng W.-L."/>
            <person name="Kazmierczak K.M."/>
            <person name="Andrzejewski T.M."/>
            <person name="Davidsen T.M."/>
            <person name="Wayne K.J."/>
            <person name="Tettelin H."/>
            <person name="Glass J.I."/>
            <person name="Rusch D."/>
            <person name="Podicherti R."/>
            <person name="Tsui H.-C.T."/>
            <person name="Winkler M.E."/>
        </authorList>
    </citation>
    <scope>NUCLEOTIDE SEQUENCE</scope>
</reference>
<dbReference type="InterPro" id="IPR016192">
    <property type="entry name" value="APOBEC/CMP_deaminase_Zn-bd"/>
</dbReference>
<evidence type="ECO:0000313" key="4">
    <source>
        <dbReference type="EMBL" id="SVB56699.1"/>
    </source>
</evidence>
<sequence>VNSSHIKFINEAHNIASRHFGSTFPNPVVGCIIAKNNKIISKGVTSKSGRPHAEEVALKKAGTKAKGASMYVTLEPCFHNSINGSCSDQILRAGIKEIFISS</sequence>
<dbReference type="Pfam" id="PF00383">
    <property type="entry name" value="dCMP_cyt_deam_1"/>
    <property type="match status" value="1"/>
</dbReference>
<dbReference type="PROSITE" id="PS51747">
    <property type="entry name" value="CYT_DCMP_DEAMINASES_2"/>
    <property type="match status" value="1"/>
</dbReference>
<dbReference type="AlphaFoldDB" id="A0A382F1Z4"/>
<dbReference type="SUPFAM" id="SSF53927">
    <property type="entry name" value="Cytidine deaminase-like"/>
    <property type="match status" value="1"/>
</dbReference>
<dbReference type="InterPro" id="IPR016193">
    <property type="entry name" value="Cytidine_deaminase-like"/>
</dbReference>
<dbReference type="Gene3D" id="3.40.140.10">
    <property type="entry name" value="Cytidine Deaminase, domain 2"/>
    <property type="match status" value="1"/>
</dbReference>
<keyword evidence="1" id="KW-0479">Metal-binding</keyword>
<dbReference type="InterPro" id="IPR002125">
    <property type="entry name" value="CMP_dCMP_dom"/>
</dbReference>
<dbReference type="EMBL" id="UINC01047428">
    <property type="protein sequence ID" value="SVB56699.1"/>
    <property type="molecule type" value="Genomic_DNA"/>
</dbReference>
<feature type="domain" description="CMP/dCMP-type deaminase" evidence="3">
    <location>
        <begin position="3"/>
        <end position="102"/>
    </location>
</feature>
<dbReference type="PANTHER" id="PTHR11079">
    <property type="entry name" value="CYTOSINE DEAMINASE FAMILY MEMBER"/>
    <property type="match status" value="1"/>
</dbReference>
<evidence type="ECO:0000256" key="1">
    <source>
        <dbReference type="ARBA" id="ARBA00022723"/>
    </source>
</evidence>
<evidence type="ECO:0000259" key="3">
    <source>
        <dbReference type="PROSITE" id="PS51747"/>
    </source>
</evidence>
<accession>A0A382F1Z4</accession>
<feature type="non-terminal residue" evidence="4">
    <location>
        <position position="1"/>
    </location>
</feature>
<name>A0A382F1Z4_9ZZZZ</name>
<dbReference type="GO" id="GO:0008270">
    <property type="term" value="F:zinc ion binding"/>
    <property type="evidence" value="ECO:0007669"/>
    <property type="project" value="InterPro"/>
</dbReference>
<dbReference type="PANTHER" id="PTHR11079:SF162">
    <property type="entry name" value="RIBOFLAVIN BIOSYNTHESIS PROTEIN PYRD, CHLOROPLASTIC"/>
    <property type="match status" value="1"/>
</dbReference>
<feature type="non-terminal residue" evidence="4">
    <location>
        <position position="102"/>
    </location>
</feature>
<keyword evidence="2" id="KW-0862">Zinc</keyword>
<dbReference type="PROSITE" id="PS00903">
    <property type="entry name" value="CYT_DCMP_DEAMINASES_1"/>
    <property type="match status" value="1"/>
</dbReference>
<gene>
    <name evidence="4" type="ORF">METZ01_LOCUS209553</name>
</gene>
<protein>
    <recommendedName>
        <fullName evidence="3">CMP/dCMP-type deaminase domain-containing protein</fullName>
    </recommendedName>
</protein>
<organism evidence="4">
    <name type="scientific">marine metagenome</name>
    <dbReference type="NCBI Taxonomy" id="408172"/>
    <lineage>
        <taxon>unclassified sequences</taxon>
        <taxon>metagenomes</taxon>
        <taxon>ecological metagenomes</taxon>
    </lineage>
</organism>